<evidence type="ECO:0000256" key="1">
    <source>
        <dbReference type="SAM" id="Phobius"/>
    </source>
</evidence>
<dbReference type="EMBL" id="CASHTH010002704">
    <property type="protein sequence ID" value="CAI8033930.1"/>
    <property type="molecule type" value="Genomic_DNA"/>
</dbReference>
<protein>
    <submittedName>
        <fullName evidence="2">Uncharacterized protein</fullName>
    </submittedName>
</protein>
<proteinExistence type="predicted"/>
<name>A0AA35SPM5_GEOBA</name>
<dbReference type="AlphaFoldDB" id="A0AA35SPM5"/>
<sequence>MAIECFQVSREDCATSSHLEGPALVPDCEGFGIGSEKVEKVKDGDEAGDIFTFPKTPNDRAEPPSYIYWMTVFSGVGAVVAGLLHAAFWKPFSMIFGAISQYKTGNEIWMSIYP</sequence>
<accession>A0AA35SPM5</accession>
<keyword evidence="3" id="KW-1185">Reference proteome</keyword>
<evidence type="ECO:0000313" key="2">
    <source>
        <dbReference type="EMBL" id="CAI8033930.1"/>
    </source>
</evidence>
<keyword evidence="1" id="KW-0472">Membrane</keyword>
<comment type="caution">
    <text evidence="2">The sequence shown here is derived from an EMBL/GenBank/DDBJ whole genome shotgun (WGS) entry which is preliminary data.</text>
</comment>
<keyword evidence="1" id="KW-1133">Transmembrane helix</keyword>
<evidence type="ECO:0000313" key="3">
    <source>
        <dbReference type="Proteomes" id="UP001174909"/>
    </source>
</evidence>
<reference evidence="2" key="1">
    <citation type="submission" date="2023-03" db="EMBL/GenBank/DDBJ databases">
        <authorList>
            <person name="Steffen K."/>
            <person name="Cardenas P."/>
        </authorList>
    </citation>
    <scope>NUCLEOTIDE SEQUENCE</scope>
</reference>
<keyword evidence="1" id="KW-0812">Transmembrane</keyword>
<organism evidence="2 3">
    <name type="scientific">Geodia barretti</name>
    <name type="common">Barrett's horny sponge</name>
    <dbReference type="NCBI Taxonomy" id="519541"/>
    <lineage>
        <taxon>Eukaryota</taxon>
        <taxon>Metazoa</taxon>
        <taxon>Porifera</taxon>
        <taxon>Demospongiae</taxon>
        <taxon>Heteroscleromorpha</taxon>
        <taxon>Tetractinellida</taxon>
        <taxon>Astrophorina</taxon>
        <taxon>Geodiidae</taxon>
        <taxon>Geodia</taxon>
    </lineage>
</organism>
<dbReference type="Proteomes" id="UP001174909">
    <property type="component" value="Unassembled WGS sequence"/>
</dbReference>
<gene>
    <name evidence="2" type="ORF">GBAR_LOCUS19125</name>
</gene>
<feature type="transmembrane region" description="Helical" evidence="1">
    <location>
        <begin position="66"/>
        <end position="89"/>
    </location>
</feature>